<evidence type="ECO:0000313" key="6">
    <source>
        <dbReference type="EMBL" id="OUQ09600.1"/>
    </source>
</evidence>
<keyword evidence="5" id="KW-0472">Membrane</keyword>
<keyword evidence="3" id="KW-0812">Transmembrane</keyword>
<reference evidence="7" key="1">
    <citation type="submission" date="2017-04" db="EMBL/GenBank/DDBJ databases">
        <title>Function of individual gut microbiota members based on whole genome sequencing of pure cultures obtained from chicken caecum.</title>
        <authorList>
            <person name="Medvecky M."/>
            <person name="Cejkova D."/>
            <person name="Polansky O."/>
            <person name="Karasova D."/>
            <person name="Kubasova T."/>
            <person name="Cizek A."/>
            <person name="Rychlik I."/>
        </authorList>
    </citation>
    <scope>NUCLEOTIDE SEQUENCE [LARGE SCALE GENOMIC DNA]</scope>
    <source>
        <strain evidence="7">An144</strain>
    </source>
</reference>
<name>A0A1Y3URY4_9ENTE</name>
<dbReference type="RefSeq" id="WP_060470345.1">
    <property type="nucleotide sequence ID" value="NZ_CP010060.1"/>
</dbReference>
<accession>A0A1Y3URY4</accession>
<dbReference type="EMBL" id="NFLC01000020">
    <property type="protein sequence ID" value="OUQ09600.1"/>
    <property type="molecule type" value="Genomic_DNA"/>
</dbReference>
<evidence type="ECO:0000256" key="2">
    <source>
        <dbReference type="ARBA" id="ARBA00022475"/>
    </source>
</evidence>
<dbReference type="PANTHER" id="PTHR36115">
    <property type="entry name" value="PROLINE-RICH ANTIGEN HOMOLOG-RELATED"/>
    <property type="match status" value="1"/>
</dbReference>
<dbReference type="PANTHER" id="PTHR36115:SF9">
    <property type="entry name" value="LMO1584 PROTEIN"/>
    <property type="match status" value="1"/>
</dbReference>
<evidence type="ECO:0000313" key="7">
    <source>
        <dbReference type="Proteomes" id="UP000196074"/>
    </source>
</evidence>
<dbReference type="AlphaFoldDB" id="A0A1Y3URY4"/>
<evidence type="ECO:0000256" key="4">
    <source>
        <dbReference type="ARBA" id="ARBA00022989"/>
    </source>
</evidence>
<dbReference type="Proteomes" id="UP000196074">
    <property type="component" value="Unassembled WGS sequence"/>
</dbReference>
<gene>
    <name evidence="6" type="ORF">B5E88_09570</name>
</gene>
<comment type="caution">
    <text evidence="6">The sequence shown here is derived from an EMBL/GenBank/DDBJ whole genome shotgun (WGS) entry which is preliminary data.</text>
</comment>
<proteinExistence type="predicted"/>
<keyword evidence="4" id="KW-1133">Transmembrane helix</keyword>
<evidence type="ECO:0000256" key="3">
    <source>
        <dbReference type="ARBA" id="ARBA00022692"/>
    </source>
</evidence>
<evidence type="ECO:0000256" key="1">
    <source>
        <dbReference type="ARBA" id="ARBA00004651"/>
    </source>
</evidence>
<dbReference type="GO" id="GO:0005886">
    <property type="term" value="C:plasma membrane"/>
    <property type="evidence" value="ECO:0007669"/>
    <property type="project" value="UniProtKB-SubCell"/>
</dbReference>
<sequence>MFFSQTKTLKNVATNKKPKHPNQYPADYYAGFWIRFWAFLIDVFLIACMKGLIFTWLARFNLPMENPYVNFIGGSCIYLAYFILLTRYNDGQTIGKMIFGIKVVSFTEKELTWSTILIREGAMRFIFSVNPLFLLGYLVCAFTPDKTHIGDFFAQTGVVTLKMIRQPKKYHLAKQVKYEQTNI</sequence>
<dbReference type="Pfam" id="PF06271">
    <property type="entry name" value="RDD"/>
    <property type="match status" value="1"/>
</dbReference>
<organism evidence="6 7">
    <name type="scientific">Enterococcus cecorum</name>
    <dbReference type="NCBI Taxonomy" id="44008"/>
    <lineage>
        <taxon>Bacteria</taxon>
        <taxon>Bacillati</taxon>
        <taxon>Bacillota</taxon>
        <taxon>Bacilli</taxon>
        <taxon>Lactobacillales</taxon>
        <taxon>Enterococcaceae</taxon>
        <taxon>Enterococcus</taxon>
    </lineage>
</organism>
<evidence type="ECO:0000256" key="5">
    <source>
        <dbReference type="ARBA" id="ARBA00023136"/>
    </source>
</evidence>
<dbReference type="InterPro" id="IPR051791">
    <property type="entry name" value="Pra-immunoreactive"/>
</dbReference>
<comment type="subcellular location">
    <subcellularLocation>
        <location evidence="1">Cell membrane</location>
        <topology evidence="1">Multi-pass membrane protein</topology>
    </subcellularLocation>
</comment>
<keyword evidence="2" id="KW-1003">Cell membrane</keyword>
<dbReference type="InterPro" id="IPR010432">
    <property type="entry name" value="RDD"/>
</dbReference>
<protein>
    <submittedName>
        <fullName evidence="6">RDD family protein</fullName>
    </submittedName>
</protein>